<dbReference type="InterPro" id="IPR050072">
    <property type="entry name" value="Peptidase_M20A"/>
</dbReference>
<evidence type="ECO:0000259" key="9">
    <source>
        <dbReference type="Pfam" id="PF07687"/>
    </source>
</evidence>
<keyword evidence="5" id="KW-0378">Hydrolase</keyword>
<dbReference type="InterPro" id="IPR010964">
    <property type="entry name" value="M20A_pepV-rel"/>
</dbReference>
<dbReference type="GO" id="GO:0016805">
    <property type="term" value="F:dipeptidase activity"/>
    <property type="evidence" value="ECO:0007669"/>
    <property type="project" value="UniProtKB-KW"/>
</dbReference>
<accession>A0A1Z5I969</accession>
<dbReference type="AlphaFoldDB" id="A0A1Z5I969"/>
<dbReference type="GO" id="GO:0008237">
    <property type="term" value="F:metallopeptidase activity"/>
    <property type="evidence" value="ECO:0007669"/>
    <property type="project" value="UniProtKB-KW"/>
</dbReference>
<evidence type="ECO:0000256" key="2">
    <source>
        <dbReference type="ARBA" id="ARBA00006247"/>
    </source>
</evidence>
<dbReference type="GO" id="GO:0006508">
    <property type="term" value="P:proteolysis"/>
    <property type="evidence" value="ECO:0007669"/>
    <property type="project" value="UniProtKB-KW"/>
</dbReference>
<comment type="caution">
    <text evidence="10">The sequence shown here is derived from an EMBL/GenBank/DDBJ whole genome shotgun (WGS) entry which is preliminary data.</text>
</comment>
<dbReference type="PANTHER" id="PTHR43808">
    <property type="entry name" value="ACETYLORNITHINE DEACETYLASE"/>
    <property type="match status" value="1"/>
</dbReference>
<evidence type="ECO:0000256" key="7">
    <source>
        <dbReference type="ARBA" id="ARBA00022997"/>
    </source>
</evidence>
<evidence type="ECO:0000313" key="10">
    <source>
        <dbReference type="EMBL" id="GAW98326.1"/>
    </source>
</evidence>
<dbReference type="PANTHER" id="PTHR43808:SF31">
    <property type="entry name" value="N-ACETYL-L-CITRULLINE DEACETYLASE"/>
    <property type="match status" value="1"/>
</dbReference>
<protein>
    <submittedName>
        <fullName evidence="10">Dipeptidase PepV</fullName>
    </submittedName>
</protein>
<dbReference type="NCBIfam" id="NF005542">
    <property type="entry name" value="PRK07205.1"/>
    <property type="match status" value="1"/>
</dbReference>
<dbReference type="SUPFAM" id="SSF55031">
    <property type="entry name" value="Bacterial exopeptidase dimerisation domain"/>
    <property type="match status" value="1"/>
</dbReference>
<gene>
    <name evidence="10" type="primary">pepV_1</name>
    <name evidence="10" type="ORF">IWT30_00271</name>
</gene>
<dbReference type="Gene3D" id="3.40.630.10">
    <property type="entry name" value="Zn peptidases"/>
    <property type="match status" value="1"/>
</dbReference>
<comment type="similarity">
    <text evidence="2">Belongs to the peptidase M20A family.</text>
</comment>
<keyword evidence="11" id="KW-1185">Reference proteome</keyword>
<feature type="domain" description="Peptidase M20 dimerisation" evidence="9">
    <location>
        <begin position="242"/>
        <end position="351"/>
    </location>
</feature>
<keyword evidence="7" id="KW-0224">Dipeptidase</keyword>
<dbReference type="SUPFAM" id="SSF53187">
    <property type="entry name" value="Zn-dependent exopeptidases"/>
    <property type="match status" value="1"/>
</dbReference>
<dbReference type="OrthoDB" id="9761532at2"/>
<dbReference type="GO" id="GO:0008270">
    <property type="term" value="F:zinc ion binding"/>
    <property type="evidence" value="ECO:0007669"/>
    <property type="project" value="InterPro"/>
</dbReference>
<keyword evidence="4" id="KW-0479">Metal-binding</keyword>
<proteinExistence type="inferred from homology"/>
<dbReference type="Pfam" id="PF07687">
    <property type="entry name" value="M20_dimer"/>
    <property type="match status" value="1"/>
</dbReference>
<dbReference type="EMBL" id="BCMF01000001">
    <property type="protein sequence ID" value="GAW98326.1"/>
    <property type="molecule type" value="Genomic_DNA"/>
</dbReference>
<dbReference type="Proteomes" id="UP000198374">
    <property type="component" value="Unassembled WGS sequence"/>
</dbReference>
<evidence type="ECO:0000256" key="4">
    <source>
        <dbReference type="ARBA" id="ARBA00022723"/>
    </source>
</evidence>
<dbReference type="GO" id="GO:0006526">
    <property type="term" value="P:L-arginine biosynthetic process"/>
    <property type="evidence" value="ECO:0007669"/>
    <property type="project" value="TreeGrafter"/>
</dbReference>
<dbReference type="InterPro" id="IPR011650">
    <property type="entry name" value="Peptidase_M20_dimer"/>
</dbReference>
<sequence length="444" mass="48739">MQTYIKTSHQKEAVEALKRLVKHPSSNTESAPGAPFGQPIRDALDEMMRICDELGFKTYTDPEGHYGYAEVGEGEEIFGVLGHVDVVPAGDIADWSHDPFDLAVENGVMYGRGVQDDKGPSIAALYAVKALMDAGVTFKERIRFIFGTDEETLWRGIAVYQEKEAPITHGIAPDSEFPVTYAEKGLQQSYFVGPGSTQFSLTMTNAFNAVPAKAQYNGPKIDEVKSALDDFGFDYETDENGITVTGKSVHAMLAPQGTNAVLRLAMALDKVFPDGPLGIIGRCFKEDATGTNLVGDVSDEASGHLTINISNIEVNAEETRMQVDMRIPVTVDHDELIEQMTAKVAEFGYRYEDFDYLAPLYVPRDSELVEKLMAVYHDVTGDETEPQVSGGATYARTMNQCVAFGAMLPGVPDYMHQVDEQWEMEKMFTAMDIYAAAIKAIAAK</sequence>
<dbReference type="Gene3D" id="3.30.70.360">
    <property type="match status" value="2"/>
</dbReference>
<dbReference type="NCBIfam" id="TIGR01887">
    <property type="entry name" value="dipeptidaselike"/>
    <property type="match status" value="1"/>
</dbReference>
<dbReference type="RefSeq" id="WP_089108153.1">
    <property type="nucleotide sequence ID" value="NZ_BCMF01000001.1"/>
</dbReference>
<dbReference type="GO" id="GO:0008777">
    <property type="term" value="F:acetylornithine deacetylase activity"/>
    <property type="evidence" value="ECO:0007669"/>
    <property type="project" value="TreeGrafter"/>
</dbReference>
<evidence type="ECO:0000256" key="6">
    <source>
        <dbReference type="ARBA" id="ARBA00022833"/>
    </source>
</evidence>
<evidence type="ECO:0000313" key="11">
    <source>
        <dbReference type="Proteomes" id="UP000198374"/>
    </source>
</evidence>
<evidence type="ECO:0000256" key="1">
    <source>
        <dbReference type="ARBA" id="ARBA00001947"/>
    </source>
</evidence>
<comment type="cofactor">
    <cofactor evidence="1">
        <name>Zn(2+)</name>
        <dbReference type="ChEBI" id="CHEBI:29105"/>
    </cofactor>
</comment>
<dbReference type="Pfam" id="PF01546">
    <property type="entry name" value="Peptidase_M20"/>
    <property type="match status" value="1"/>
</dbReference>
<dbReference type="InterPro" id="IPR002933">
    <property type="entry name" value="Peptidase_M20"/>
</dbReference>
<dbReference type="InterPro" id="IPR036264">
    <property type="entry name" value="Bact_exopeptidase_dim_dom"/>
</dbReference>
<reference evidence="10 11" key="1">
    <citation type="submission" date="2015-11" db="EMBL/GenBank/DDBJ databases">
        <title>Draft genome sequences of new species of the genus Lactobacillus isolated from orchardgrass silage.</title>
        <authorList>
            <person name="Tohno M."/>
            <person name="Tanizawa Y."/>
            <person name="Arita M."/>
        </authorList>
    </citation>
    <scope>NUCLEOTIDE SEQUENCE [LARGE SCALE GENOMIC DNA]</scope>
    <source>
        <strain evidence="10 11">IWT30</strain>
    </source>
</reference>
<name>A0A1Z5I969_9LACO</name>
<evidence type="ECO:0000256" key="3">
    <source>
        <dbReference type="ARBA" id="ARBA00022670"/>
    </source>
</evidence>
<keyword evidence="3" id="KW-0645">Protease</keyword>
<keyword evidence="6" id="KW-0862">Zinc</keyword>
<evidence type="ECO:0000256" key="8">
    <source>
        <dbReference type="ARBA" id="ARBA00023049"/>
    </source>
</evidence>
<evidence type="ECO:0000256" key="5">
    <source>
        <dbReference type="ARBA" id="ARBA00022801"/>
    </source>
</evidence>
<keyword evidence="8" id="KW-0482">Metalloprotease</keyword>
<organism evidence="10 11">
    <name type="scientific">Secundilactobacillus mixtipabuli</name>
    <dbReference type="NCBI Taxonomy" id="1435342"/>
    <lineage>
        <taxon>Bacteria</taxon>
        <taxon>Bacillati</taxon>
        <taxon>Bacillota</taxon>
        <taxon>Bacilli</taxon>
        <taxon>Lactobacillales</taxon>
        <taxon>Lactobacillaceae</taxon>
        <taxon>Secundilactobacillus</taxon>
    </lineage>
</organism>